<dbReference type="PROSITE" id="PS50002">
    <property type="entry name" value="SH3"/>
    <property type="match status" value="3"/>
</dbReference>
<feature type="transmembrane region" description="Helical" evidence="2">
    <location>
        <begin position="106"/>
        <end position="131"/>
    </location>
</feature>
<evidence type="ECO:0000256" key="2">
    <source>
        <dbReference type="SAM" id="Phobius"/>
    </source>
</evidence>
<dbReference type="SUPFAM" id="SSF50044">
    <property type="entry name" value="SH3-domain"/>
    <property type="match status" value="3"/>
</dbReference>
<dbReference type="Gene3D" id="2.30.30.40">
    <property type="entry name" value="SH3 Domains"/>
    <property type="match status" value="3"/>
</dbReference>
<evidence type="ECO:0000313" key="4">
    <source>
        <dbReference type="Proteomes" id="UP001152795"/>
    </source>
</evidence>
<dbReference type="SMART" id="SM00326">
    <property type="entry name" value="SH3"/>
    <property type="match status" value="3"/>
</dbReference>
<dbReference type="Pfam" id="PF00018">
    <property type="entry name" value="SH3_1"/>
    <property type="match status" value="3"/>
</dbReference>
<keyword evidence="4" id="KW-1185">Reference proteome</keyword>
<keyword evidence="2" id="KW-0812">Transmembrane</keyword>
<dbReference type="CDD" id="cd00174">
    <property type="entry name" value="SH3"/>
    <property type="match status" value="2"/>
</dbReference>
<dbReference type="Proteomes" id="UP001152795">
    <property type="component" value="Unassembled WGS sequence"/>
</dbReference>
<organism evidence="3 4">
    <name type="scientific">Paramuricea clavata</name>
    <name type="common">Red gorgonian</name>
    <name type="synonym">Violescent sea-whip</name>
    <dbReference type="NCBI Taxonomy" id="317549"/>
    <lineage>
        <taxon>Eukaryota</taxon>
        <taxon>Metazoa</taxon>
        <taxon>Cnidaria</taxon>
        <taxon>Anthozoa</taxon>
        <taxon>Octocorallia</taxon>
        <taxon>Malacalcyonacea</taxon>
        <taxon>Plexauridae</taxon>
        <taxon>Paramuricea</taxon>
    </lineage>
</organism>
<dbReference type="OrthoDB" id="9991832at2759"/>
<feature type="compositionally biased region" description="Polar residues" evidence="1">
    <location>
        <begin position="40"/>
        <end position="59"/>
    </location>
</feature>
<comment type="caution">
    <text evidence="3">The sequence shown here is derived from an EMBL/GenBank/DDBJ whole genome shotgun (WGS) entry which is preliminary data.</text>
</comment>
<proteinExistence type="predicted"/>
<sequence>NVSTALRPSSSVTISGTGSVHVVYSSVIVTTSGITTRQSASSSSLTRTLQEAESSTPHATKQPPIHKSLSPIIPSYINGVMSSSLSHSSTYGPSVNNGTNLETDGIPLIIVAASAAGAGIVFILIIILCCCCHRRLKRKKNERIFQKYYRPTIPCNSSHDLEVEDDNSNMWASQTKLSIENKDEQSIHPKPHQGISNKAFTTSESLPEMNIIQEKLPPDLPIDIPNDAEQSISNKVEALNIQEINKSGEDDPGPVQKMPEKVREIDKELPAEENSPLCDDDRASLLVLQNLDKVLNNECINDVNTPEEETSDGITSFTDDQEKKDDVEYFVVIYPFQTSNTDEISLDVGTTVSVIDNKPSGWSWVANQDGDTGWFPTRYLALVDTDNDPEESGDVQTNHQIGYSIPDQRRLKFAVLESFSATSPDELSLAKYEIVSVIENSSSGWSWVNEPSVGSGWFPTNYLEPLVFPKKNTRRLSNESSTSDYLDIIVDEDTEYIYASSEEIQKVKKEGHYQEYEAKAYRASHTYTGGNEDELTFKENETILVLQETKTGWWRGSTYLGEGWFPATFVEDPINEDTTDESYEYVVCKE</sequence>
<keyword evidence="2" id="KW-0472">Membrane</keyword>
<dbReference type="AlphaFoldDB" id="A0A6S7HIM7"/>
<name>A0A6S7HIM7_PARCT</name>
<feature type="non-terminal residue" evidence="3">
    <location>
        <position position="1"/>
    </location>
</feature>
<dbReference type="InterPro" id="IPR036028">
    <property type="entry name" value="SH3-like_dom_sf"/>
</dbReference>
<dbReference type="InterPro" id="IPR001452">
    <property type="entry name" value="SH3_domain"/>
</dbReference>
<reference evidence="3" key="1">
    <citation type="submission" date="2020-04" db="EMBL/GenBank/DDBJ databases">
        <authorList>
            <person name="Alioto T."/>
            <person name="Alioto T."/>
            <person name="Gomez Garrido J."/>
        </authorList>
    </citation>
    <scope>NUCLEOTIDE SEQUENCE</scope>
    <source>
        <strain evidence="3">A484AB</strain>
    </source>
</reference>
<feature type="region of interest" description="Disordered" evidence="1">
    <location>
        <begin position="40"/>
        <end position="67"/>
    </location>
</feature>
<protein>
    <submittedName>
        <fullName evidence="3">Intersectin-1 isoform X10</fullName>
    </submittedName>
</protein>
<accession>A0A6S7HIM7</accession>
<keyword evidence="2" id="KW-1133">Transmembrane helix</keyword>
<dbReference type="EMBL" id="CACRXK020004560">
    <property type="protein sequence ID" value="CAB4003183.1"/>
    <property type="molecule type" value="Genomic_DNA"/>
</dbReference>
<dbReference type="PANTHER" id="PTHR14167">
    <property type="entry name" value="SH3 DOMAIN-CONTAINING"/>
    <property type="match status" value="1"/>
</dbReference>
<feature type="non-terminal residue" evidence="3">
    <location>
        <position position="590"/>
    </location>
</feature>
<evidence type="ECO:0000256" key="1">
    <source>
        <dbReference type="SAM" id="MobiDB-lite"/>
    </source>
</evidence>
<gene>
    <name evidence="3" type="ORF">PACLA_8A008356</name>
</gene>
<evidence type="ECO:0000313" key="3">
    <source>
        <dbReference type="EMBL" id="CAB4003183.1"/>
    </source>
</evidence>
<dbReference type="InterPro" id="IPR050384">
    <property type="entry name" value="Endophilin_SH3RF"/>
</dbReference>